<dbReference type="Proteomes" id="UP001229025">
    <property type="component" value="Unassembled WGS sequence"/>
</dbReference>
<name>A0AAP4X1A4_9GAMM</name>
<gene>
    <name evidence="2" type="ORF">Q4535_07100</name>
    <name evidence="1" type="ORF">QLT01_05645</name>
</gene>
<dbReference type="EMBL" id="JAUORK010000006">
    <property type="protein sequence ID" value="MDO6671888.1"/>
    <property type="molecule type" value="Genomic_DNA"/>
</dbReference>
<reference evidence="2" key="2">
    <citation type="submission" date="2023-07" db="EMBL/GenBank/DDBJ databases">
        <title>Genome content predicts the carbon catabolic preferences of heterotrophic bacteria.</title>
        <authorList>
            <person name="Gralka M."/>
        </authorList>
    </citation>
    <scope>NUCLEOTIDE SEQUENCE</scope>
    <source>
        <strain evidence="2">C2R13</strain>
    </source>
</reference>
<sequence>MHPLIERVTGSLGLSPEIAEQAVGMVLKFVREQGPDGPAASLLGAIPGAEGLIGSAGEEAAESGGGGLMGGLMGAVSAFTGGSGGGALELGQKLMGLDLNMDQARGVADETLSYAREEAGDGVVDQVLEGIPGLKQLL</sequence>
<keyword evidence="4" id="KW-1185">Reference proteome</keyword>
<protein>
    <submittedName>
        <fullName evidence="2">DUF2780 domain-containing protein</fullName>
    </submittedName>
</protein>
<comment type="caution">
    <text evidence="2">The sequence shown here is derived from an EMBL/GenBank/DDBJ whole genome shotgun (WGS) entry which is preliminary data.</text>
</comment>
<organism evidence="2 3">
    <name type="scientific">Cobetia amphilecti</name>
    <dbReference type="NCBI Taxonomy" id="1055104"/>
    <lineage>
        <taxon>Bacteria</taxon>
        <taxon>Pseudomonadati</taxon>
        <taxon>Pseudomonadota</taxon>
        <taxon>Gammaproteobacteria</taxon>
        <taxon>Oceanospirillales</taxon>
        <taxon>Halomonadaceae</taxon>
        <taxon>Cobetia</taxon>
    </lineage>
</organism>
<dbReference type="GeneID" id="97324580"/>
<evidence type="ECO:0000313" key="2">
    <source>
        <dbReference type="EMBL" id="MDO6671888.1"/>
    </source>
</evidence>
<evidence type="ECO:0000313" key="1">
    <source>
        <dbReference type="EMBL" id="MDI5883839.1"/>
    </source>
</evidence>
<reference evidence="1" key="1">
    <citation type="submission" date="2023-04" db="EMBL/GenBank/DDBJ databases">
        <authorList>
            <person name="Otstavnykh N."/>
            <person name="Seitkalieva A."/>
            <person name="Bystritskaya E."/>
        </authorList>
    </citation>
    <scope>NUCLEOTIDE SEQUENCE</scope>
    <source>
        <strain evidence="1">NRIC 0815</strain>
    </source>
</reference>
<reference evidence="4" key="3">
    <citation type="submission" date="2023-07" db="EMBL/GenBank/DDBJ databases">
        <title>Genome-based characterization of strain KMM 296 and proposal for reclassification of Cobetia litoralis and Cobetia pacifica, and emended description of the species Cobetia amphilecti and Cobetia marina.</title>
        <authorList>
            <person name="Balabanova L."/>
            <person name="Nedashkovskaya O."/>
        </authorList>
    </citation>
    <scope>NUCLEOTIDE SEQUENCE [LARGE SCALE GENOMIC DNA]</scope>
    <source>
        <strain evidence="4">NRIC 0815</strain>
    </source>
</reference>
<dbReference type="EMBL" id="JASCSA010000003">
    <property type="protein sequence ID" value="MDI5883839.1"/>
    <property type="molecule type" value="Genomic_DNA"/>
</dbReference>
<evidence type="ECO:0000313" key="4">
    <source>
        <dbReference type="Proteomes" id="UP001229025"/>
    </source>
</evidence>
<proteinExistence type="predicted"/>
<evidence type="ECO:0000313" key="3">
    <source>
        <dbReference type="Proteomes" id="UP001170481"/>
    </source>
</evidence>
<dbReference type="AlphaFoldDB" id="A0AAP4X1A4"/>
<dbReference type="Proteomes" id="UP001170481">
    <property type="component" value="Unassembled WGS sequence"/>
</dbReference>
<dbReference type="RefSeq" id="WP_054556347.1">
    <property type="nucleotide sequence ID" value="NZ_CANLSP010000005.1"/>
</dbReference>
<reference evidence="1" key="4">
    <citation type="submission" date="2024-05" db="EMBL/GenBank/DDBJ databases">
        <title>Genome-based characterization of strain KMM 296 and proposal for reclassification of Cobetia litoralis and Cobetia pacifica, and emended description of the species Cobetia amphilecti and Cobetia marina.</title>
        <authorList>
            <person name="Balabanova L."/>
            <person name="Nedashkovskaya O."/>
        </authorList>
    </citation>
    <scope>NUCLEOTIDE SEQUENCE</scope>
    <source>
        <strain evidence="1">NRIC 0815</strain>
    </source>
</reference>
<accession>A0AAP4X1A4</accession>